<organism evidence="2 3">
    <name type="scientific">Pararge aegeria aegeria</name>
    <dbReference type="NCBI Taxonomy" id="348720"/>
    <lineage>
        <taxon>Eukaryota</taxon>
        <taxon>Metazoa</taxon>
        <taxon>Ecdysozoa</taxon>
        <taxon>Arthropoda</taxon>
        <taxon>Hexapoda</taxon>
        <taxon>Insecta</taxon>
        <taxon>Pterygota</taxon>
        <taxon>Neoptera</taxon>
        <taxon>Endopterygota</taxon>
        <taxon>Lepidoptera</taxon>
        <taxon>Glossata</taxon>
        <taxon>Ditrysia</taxon>
        <taxon>Papilionoidea</taxon>
        <taxon>Nymphalidae</taxon>
        <taxon>Satyrinae</taxon>
        <taxon>Satyrini</taxon>
        <taxon>Parargina</taxon>
        <taxon>Pararge</taxon>
    </lineage>
</organism>
<feature type="compositionally biased region" description="Basic residues" evidence="1">
    <location>
        <begin position="38"/>
        <end position="49"/>
    </location>
</feature>
<name>A0A8S4SJN6_9NEOP</name>
<dbReference type="AlphaFoldDB" id="A0A8S4SJN6"/>
<feature type="region of interest" description="Disordered" evidence="1">
    <location>
        <begin position="35"/>
        <end position="91"/>
    </location>
</feature>
<accession>A0A8S4SJN6</accession>
<comment type="caution">
    <text evidence="2">The sequence shown here is derived from an EMBL/GenBank/DDBJ whole genome shotgun (WGS) entry which is preliminary data.</text>
</comment>
<dbReference type="Proteomes" id="UP000838756">
    <property type="component" value="Unassembled WGS sequence"/>
</dbReference>
<evidence type="ECO:0000313" key="3">
    <source>
        <dbReference type="Proteomes" id="UP000838756"/>
    </source>
</evidence>
<keyword evidence="3" id="KW-1185">Reference proteome</keyword>
<reference evidence="2" key="1">
    <citation type="submission" date="2022-03" db="EMBL/GenBank/DDBJ databases">
        <authorList>
            <person name="Lindestad O."/>
        </authorList>
    </citation>
    <scope>NUCLEOTIDE SEQUENCE</scope>
</reference>
<evidence type="ECO:0000256" key="1">
    <source>
        <dbReference type="SAM" id="MobiDB-lite"/>
    </source>
</evidence>
<proteinExistence type="predicted"/>
<dbReference type="EMBL" id="CAKXAJ010026282">
    <property type="protein sequence ID" value="CAH2265479.1"/>
    <property type="molecule type" value="Genomic_DNA"/>
</dbReference>
<sequence length="91" mass="10463">MLHLFLPKGSCLNRFYRKQLSARDLPLTIIQRTTARATHQRLARGRRRSSRDEPKQKPSTDVLLPTSPLRKHSNKGVTRILSSVDEDNTDL</sequence>
<gene>
    <name evidence="2" type="primary">jg10060</name>
    <name evidence="2" type="ORF">PAEG_LOCUS24920</name>
</gene>
<protein>
    <submittedName>
        <fullName evidence="2">Jg10060 protein</fullName>
    </submittedName>
</protein>
<evidence type="ECO:0000313" key="2">
    <source>
        <dbReference type="EMBL" id="CAH2265479.1"/>
    </source>
</evidence>